<dbReference type="AlphaFoldDB" id="A0A0F9J6Y3"/>
<dbReference type="EMBL" id="LAZR01010754">
    <property type="protein sequence ID" value="KKM65268.1"/>
    <property type="molecule type" value="Genomic_DNA"/>
</dbReference>
<feature type="non-terminal residue" evidence="2">
    <location>
        <position position="1"/>
    </location>
</feature>
<reference evidence="2" key="1">
    <citation type="journal article" date="2015" name="Nature">
        <title>Complex archaea that bridge the gap between prokaryotes and eukaryotes.</title>
        <authorList>
            <person name="Spang A."/>
            <person name="Saw J.H."/>
            <person name="Jorgensen S.L."/>
            <person name="Zaremba-Niedzwiedzka K."/>
            <person name="Martijn J."/>
            <person name="Lind A.E."/>
            <person name="van Eijk R."/>
            <person name="Schleper C."/>
            <person name="Guy L."/>
            <person name="Ettema T.J."/>
        </authorList>
    </citation>
    <scope>NUCLEOTIDE SEQUENCE</scope>
</reference>
<name>A0A0F9J6Y3_9ZZZZ</name>
<evidence type="ECO:0000313" key="2">
    <source>
        <dbReference type="EMBL" id="KKM65268.1"/>
    </source>
</evidence>
<gene>
    <name evidence="2" type="ORF">LCGC14_1492950</name>
</gene>
<proteinExistence type="predicted"/>
<sequence>FEVTMKDLQTLRMTPGEVIKKVSDEVERAPVVVRGILNAAEHFEIRDLLARAAAPTTRPQTKRKIRDGFKRAEQD</sequence>
<comment type="caution">
    <text evidence="2">The sequence shown here is derived from an EMBL/GenBank/DDBJ whole genome shotgun (WGS) entry which is preliminary data.</text>
</comment>
<evidence type="ECO:0000256" key="1">
    <source>
        <dbReference type="SAM" id="MobiDB-lite"/>
    </source>
</evidence>
<feature type="region of interest" description="Disordered" evidence="1">
    <location>
        <begin position="54"/>
        <end position="75"/>
    </location>
</feature>
<feature type="compositionally biased region" description="Basic and acidic residues" evidence="1">
    <location>
        <begin position="66"/>
        <end position="75"/>
    </location>
</feature>
<accession>A0A0F9J6Y3</accession>
<protein>
    <submittedName>
        <fullName evidence="2">Uncharacterized protein</fullName>
    </submittedName>
</protein>
<organism evidence="2">
    <name type="scientific">marine sediment metagenome</name>
    <dbReference type="NCBI Taxonomy" id="412755"/>
    <lineage>
        <taxon>unclassified sequences</taxon>
        <taxon>metagenomes</taxon>
        <taxon>ecological metagenomes</taxon>
    </lineage>
</organism>